<evidence type="ECO:0000313" key="2">
    <source>
        <dbReference type="Proteomes" id="UP000193685"/>
    </source>
</evidence>
<reference evidence="1 2" key="1">
    <citation type="submission" date="2016-07" db="EMBL/GenBank/DDBJ databases">
        <title>Pervasive Adenine N6-methylation of Active Genes in Fungi.</title>
        <authorList>
            <consortium name="DOE Joint Genome Institute"/>
            <person name="Mondo S.J."/>
            <person name="Dannebaum R.O."/>
            <person name="Kuo R.C."/>
            <person name="Labutti K."/>
            <person name="Haridas S."/>
            <person name="Kuo A."/>
            <person name="Salamov A."/>
            <person name="Ahrendt S.R."/>
            <person name="Lipzen A."/>
            <person name="Sullivan W."/>
            <person name="Andreopoulos W.B."/>
            <person name="Clum A."/>
            <person name="Lindquist E."/>
            <person name="Daum C."/>
            <person name="Ramamoorthy G.K."/>
            <person name="Gryganskyi A."/>
            <person name="Culley D."/>
            <person name="Magnuson J.K."/>
            <person name="James T.Y."/>
            <person name="O'Malley M.A."/>
            <person name="Stajich J.E."/>
            <person name="Spatafora J.W."/>
            <person name="Visel A."/>
            <person name="Grigoriev I.V."/>
        </authorList>
    </citation>
    <scope>NUCLEOTIDE SEQUENCE [LARGE SCALE GENOMIC DNA]</scope>
    <source>
        <strain evidence="1 2">12-1054</strain>
    </source>
</reference>
<dbReference type="EMBL" id="MCFI01000034">
    <property type="protein sequence ID" value="ORY73459.1"/>
    <property type="molecule type" value="Genomic_DNA"/>
</dbReference>
<dbReference type="RefSeq" id="XP_040721818.1">
    <property type="nucleotide sequence ID" value="XM_040871693.1"/>
</dbReference>
<name>A0A1Y2EPJ2_PROLT</name>
<evidence type="ECO:0000313" key="1">
    <source>
        <dbReference type="EMBL" id="ORY73459.1"/>
    </source>
</evidence>
<dbReference type="GeneID" id="63788292"/>
<accession>A0A1Y2EPJ2</accession>
<sequence>MSIHALDTLSPDLSLVSSAQYLRAWRKFVERIPRFLGETVAVDALPLASFQLSTLKAEYLNQVPGSKLISTVKEVKFSDILAEFLFPRHERPALDKEQRAKRINEIYAQRPTFDETEFTVGDLKAFFRRIMPEVQADRFEFLYAGRNLWIPDSFTILSVWTDPTRYTAYASDISLSLGLSLLPLRMAIGGEHSAFVKHYAQYGRSTGSSDTDQCLVPTNSRCQPCDRSELCTPQVLWSPQHAAAWHKYVVRDSRFAKDPISYRNFVERATLTFIDSTGAPYQRSAESPLHELCGDVGYTKLGEMFLVPDLSASREWRANAINDLYAARPDFDETQFSVDDLITVVMRAVPNHRVEVVHPRHHLPFPGPMPLCSVQQGLMKENRARGFFGRFESVLLTIRIDTAQSQAEMQQGVSDETTKHERIHDDVVPAQASDRTSASAAERLSMTNTLRHRAMAAI</sequence>
<proteinExistence type="predicted"/>
<dbReference type="AlphaFoldDB" id="A0A1Y2EPJ2"/>
<protein>
    <submittedName>
        <fullName evidence="1">Uncharacterized protein</fullName>
    </submittedName>
</protein>
<keyword evidence="2" id="KW-1185">Reference proteome</keyword>
<dbReference type="Proteomes" id="UP000193685">
    <property type="component" value="Unassembled WGS sequence"/>
</dbReference>
<organism evidence="1 2">
    <name type="scientific">Protomyces lactucae-debilis</name>
    <dbReference type="NCBI Taxonomy" id="2754530"/>
    <lineage>
        <taxon>Eukaryota</taxon>
        <taxon>Fungi</taxon>
        <taxon>Dikarya</taxon>
        <taxon>Ascomycota</taxon>
        <taxon>Taphrinomycotina</taxon>
        <taxon>Taphrinomycetes</taxon>
        <taxon>Taphrinales</taxon>
        <taxon>Protomycetaceae</taxon>
        <taxon>Protomyces</taxon>
    </lineage>
</organism>
<comment type="caution">
    <text evidence="1">The sequence shown here is derived from an EMBL/GenBank/DDBJ whole genome shotgun (WGS) entry which is preliminary data.</text>
</comment>
<gene>
    <name evidence="1" type="ORF">BCR37DRAFT_395963</name>
</gene>